<feature type="domain" description="Flagellar hook-associated protein 2 C-terminal" evidence="7">
    <location>
        <begin position="208"/>
        <end position="441"/>
    </location>
</feature>
<keyword evidence="4 5" id="KW-0975">Bacterial flagellum</keyword>
<gene>
    <name evidence="8" type="primary">fliD</name>
    <name evidence="8" type="ORF">GH975_06400</name>
</gene>
<protein>
    <recommendedName>
        <fullName evidence="5">Flagellar hook-associated protein 2</fullName>
        <shortName evidence="5">HAP2</shortName>
    </recommendedName>
    <alternativeName>
        <fullName evidence="5">Flagellar cap protein</fullName>
    </alternativeName>
</protein>
<comment type="subcellular location">
    <subcellularLocation>
        <location evidence="5">Secreted</location>
    </subcellularLocation>
    <subcellularLocation>
        <location evidence="5">Bacterial flagellum</location>
    </subcellularLocation>
</comment>
<evidence type="ECO:0000259" key="6">
    <source>
        <dbReference type="Pfam" id="PF02465"/>
    </source>
</evidence>
<evidence type="ECO:0000313" key="8">
    <source>
        <dbReference type="EMBL" id="QGG80226.1"/>
    </source>
</evidence>
<organism evidence="8 9">
    <name type="scientific">Litorivicinus lipolyticus</name>
    <dbReference type="NCBI Taxonomy" id="418701"/>
    <lineage>
        <taxon>Bacteria</taxon>
        <taxon>Pseudomonadati</taxon>
        <taxon>Pseudomonadota</taxon>
        <taxon>Gammaproteobacteria</taxon>
        <taxon>Oceanospirillales</taxon>
        <taxon>Litorivicinaceae</taxon>
        <taxon>Litorivicinus</taxon>
    </lineage>
</organism>
<dbReference type="InterPro" id="IPR003481">
    <property type="entry name" value="FliD_N"/>
</dbReference>
<dbReference type="KEGG" id="llp:GH975_06400"/>
<sequence length="456" mass="47164">MAIDFGNTDYKSLIANLVAAERSSRSSIVVSKAETYGSKVDALAAIKTTVSSLGAAAGKLDSSLDFKKFNVTTSTDGYANVISTGSAPPSSLDIEVVAVGKPYRGLSSFDLGGSASTSGTFSLTVGTGASEQTIAIAGATSLQDLASQVNASVDNPGVRLTVINDAAGSSKLYVESTEIGTVNAVTGMSGTGDFGDLGALDTTGFDAASSASIKVNGVTITNDASNTFDSAISGITIEALKATTGVADIPASVQVDVSRDKESVTAAVSAFVLAYNELRSEIREGLSYDVDTQSAGTLYGESRIKQLERELTALMSNTFGLTGGDFTSATQLGISFDKAGNLTLDTDKLDSALDTDFNEVVAMFAGASSGQGVTEGLADVFADMADRYSQFNGYLDSRRTALLDSLDQLQSKQDRIDLQLLGYEAVLVKQFAALEALQSQIEGTSSFLDSQFNGTD</sequence>
<dbReference type="InterPro" id="IPR010809">
    <property type="entry name" value="FliD_C"/>
</dbReference>
<evidence type="ECO:0000256" key="1">
    <source>
        <dbReference type="ARBA" id="ARBA00009764"/>
    </source>
</evidence>
<evidence type="ECO:0000256" key="5">
    <source>
        <dbReference type="RuleBase" id="RU362066"/>
    </source>
</evidence>
<dbReference type="PANTHER" id="PTHR30288">
    <property type="entry name" value="FLAGELLAR CAP/ASSEMBLY PROTEIN FLID"/>
    <property type="match status" value="1"/>
</dbReference>
<dbReference type="InterPro" id="IPR040026">
    <property type="entry name" value="FliD"/>
</dbReference>
<proteinExistence type="inferred from homology"/>
<keyword evidence="9" id="KW-1185">Reference proteome</keyword>
<dbReference type="PANTHER" id="PTHR30288:SF0">
    <property type="entry name" value="FLAGELLAR HOOK-ASSOCIATED PROTEIN 2"/>
    <property type="match status" value="1"/>
</dbReference>
<evidence type="ECO:0000256" key="4">
    <source>
        <dbReference type="ARBA" id="ARBA00023143"/>
    </source>
</evidence>
<keyword evidence="8" id="KW-0966">Cell projection</keyword>
<dbReference type="GO" id="GO:0005576">
    <property type="term" value="C:extracellular region"/>
    <property type="evidence" value="ECO:0007669"/>
    <property type="project" value="UniProtKB-SubCell"/>
</dbReference>
<evidence type="ECO:0000259" key="7">
    <source>
        <dbReference type="Pfam" id="PF07195"/>
    </source>
</evidence>
<comment type="function">
    <text evidence="5">Required for morphogenesis and for the elongation of the flagellar filament by facilitating polymerization of the flagellin monomers at the tip of growing filament. Forms a capping structure, which prevents flagellin subunits (transported through the central channel of the flagellum) from leaking out without polymerization at the distal end.</text>
</comment>
<feature type="domain" description="Flagellar hook-associated protein 2 N-terminal" evidence="6">
    <location>
        <begin position="8"/>
        <end position="98"/>
    </location>
</feature>
<dbReference type="EMBL" id="CP045871">
    <property type="protein sequence ID" value="QGG80226.1"/>
    <property type="molecule type" value="Genomic_DNA"/>
</dbReference>
<evidence type="ECO:0000256" key="2">
    <source>
        <dbReference type="ARBA" id="ARBA00011255"/>
    </source>
</evidence>
<dbReference type="GO" id="GO:0007155">
    <property type="term" value="P:cell adhesion"/>
    <property type="evidence" value="ECO:0007669"/>
    <property type="project" value="InterPro"/>
</dbReference>
<evidence type="ECO:0000256" key="3">
    <source>
        <dbReference type="ARBA" id="ARBA00023054"/>
    </source>
</evidence>
<comment type="similarity">
    <text evidence="1 5">Belongs to the FliD family.</text>
</comment>
<dbReference type="AlphaFoldDB" id="A0A5Q2QDW7"/>
<dbReference type="OrthoDB" id="5980200at2"/>
<dbReference type="Pfam" id="PF07195">
    <property type="entry name" value="FliD_C"/>
    <property type="match status" value="1"/>
</dbReference>
<dbReference type="GO" id="GO:0009421">
    <property type="term" value="C:bacterial-type flagellum filament cap"/>
    <property type="evidence" value="ECO:0007669"/>
    <property type="project" value="InterPro"/>
</dbReference>
<dbReference type="Proteomes" id="UP000388235">
    <property type="component" value="Chromosome"/>
</dbReference>
<keyword evidence="5" id="KW-0964">Secreted</keyword>
<keyword evidence="3" id="KW-0175">Coiled coil</keyword>
<comment type="subunit">
    <text evidence="2 5">Homopentamer.</text>
</comment>
<accession>A0A5Q2QDW7</accession>
<keyword evidence="8" id="KW-0282">Flagellum</keyword>
<keyword evidence="8" id="KW-0969">Cilium</keyword>
<dbReference type="GO" id="GO:0009424">
    <property type="term" value="C:bacterial-type flagellum hook"/>
    <property type="evidence" value="ECO:0007669"/>
    <property type="project" value="UniProtKB-UniRule"/>
</dbReference>
<dbReference type="GO" id="GO:0071973">
    <property type="term" value="P:bacterial-type flagellum-dependent cell motility"/>
    <property type="evidence" value="ECO:0007669"/>
    <property type="project" value="TreeGrafter"/>
</dbReference>
<evidence type="ECO:0000313" key="9">
    <source>
        <dbReference type="Proteomes" id="UP000388235"/>
    </source>
</evidence>
<reference evidence="8 9" key="1">
    <citation type="submission" date="2019-11" db="EMBL/GenBank/DDBJ databases">
        <authorList>
            <person name="Khan S.A."/>
            <person name="Jeon C.O."/>
            <person name="Chun B.H."/>
        </authorList>
    </citation>
    <scope>NUCLEOTIDE SEQUENCE [LARGE SCALE GENOMIC DNA]</scope>
    <source>
        <strain evidence="8 9">IMCC 1097</strain>
    </source>
</reference>
<dbReference type="Pfam" id="PF02465">
    <property type="entry name" value="FliD_N"/>
    <property type="match status" value="1"/>
</dbReference>
<dbReference type="RefSeq" id="WP_153713730.1">
    <property type="nucleotide sequence ID" value="NZ_CP045871.1"/>
</dbReference>
<name>A0A5Q2QDW7_9GAMM</name>